<dbReference type="OrthoDB" id="10249039at2759"/>
<keyword evidence="3 9" id="KW-0547">Nucleotide-binding</keyword>
<evidence type="ECO:0000313" key="11">
    <source>
        <dbReference type="EMBL" id="ELT90279.1"/>
    </source>
</evidence>
<dbReference type="PROSITE" id="PS50127">
    <property type="entry name" value="UBC_2"/>
    <property type="match status" value="1"/>
</dbReference>
<evidence type="ECO:0000256" key="7">
    <source>
        <dbReference type="ARBA" id="ARBA00044047"/>
    </source>
</evidence>
<evidence type="ECO:0000256" key="2">
    <source>
        <dbReference type="ARBA" id="ARBA00022679"/>
    </source>
</evidence>
<evidence type="ECO:0000313" key="13">
    <source>
        <dbReference type="Proteomes" id="UP000014760"/>
    </source>
</evidence>
<comment type="similarity">
    <text evidence="9">Belongs to the ubiquitin-conjugating enzyme family.</text>
</comment>
<dbReference type="FunCoup" id="R7T999">
    <property type="interactions" value="2102"/>
</dbReference>
<dbReference type="Gene3D" id="3.10.110.10">
    <property type="entry name" value="Ubiquitin Conjugating Enzyme"/>
    <property type="match status" value="1"/>
</dbReference>
<dbReference type="EMBL" id="KB310993">
    <property type="protein sequence ID" value="ELT90279.1"/>
    <property type="molecule type" value="Genomic_DNA"/>
</dbReference>
<dbReference type="EnsemblMetazoa" id="CapteT205058">
    <property type="protein sequence ID" value="CapteP205058"/>
    <property type="gene ID" value="CapteG205058"/>
</dbReference>
<dbReference type="GO" id="GO:0005524">
    <property type="term" value="F:ATP binding"/>
    <property type="evidence" value="ECO:0007669"/>
    <property type="project" value="UniProtKB-UniRule"/>
</dbReference>
<dbReference type="InterPro" id="IPR000608">
    <property type="entry name" value="UBC"/>
</dbReference>
<keyword evidence="13" id="KW-1185">Reference proteome</keyword>
<reference evidence="11 13" key="2">
    <citation type="journal article" date="2013" name="Nature">
        <title>Insights into bilaterian evolution from three spiralian genomes.</title>
        <authorList>
            <person name="Simakov O."/>
            <person name="Marletaz F."/>
            <person name="Cho S.J."/>
            <person name="Edsinger-Gonzales E."/>
            <person name="Havlak P."/>
            <person name="Hellsten U."/>
            <person name="Kuo D.H."/>
            <person name="Larsson T."/>
            <person name="Lv J."/>
            <person name="Arendt D."/>
            <person name="Savage R."/>
            <person name="Osoegawa K."/>
            <person name="de Jong P."/>
            <person name="Grimwood J."/>
            <person name="Chapman J.A."/>
            <person name="Shapiro H."/>
            <person name="Aerts A."/>
            <person name="Otillar R.P."/>
            <person name="Terry A.Y."/>
            <person name="Boore J.L."/>
            <person name="Grigoriev I.V."/>
            <person name="Lindberg D.R."/>
            <person name="Seaver E.C."/>
            <person name="Weisblat D.A."/>
            <person name="Putnam N.H."/>
            <person name="Rokhsar D.S."/>
        </authorList>
    </citation>
    <scope>NUCLEOTIDE SEQUENCE</scope>
    <source>
        <strain evidence="11 13">I ESC-2004</strain>
    </source>
</reference>
<comment type="pathway">
    <text evidence="1">Protein modification; protein neddylation.</text>
</comment>
<dbReference type="PANTHER" id="PTHR24067">
    <property type="entry name" value="UBIQUITIN-CONJUGATING ENZYME E2"/>
    <property type="match status" value="1"/>
</dbReference>
<dbReference type="Pfam" id="PF00179">
    <property type="entry name" value="UQ_con"/>
    <property type="match status" value="1"/>
</dbReference>
<name>R7T999_CAPTE</name>
<keyword evidence="4 9" id="KW-0833">Ubl conjugation pathway</keyword>
<evidence type="ECO:0000256" key="6">
    <source>
        <dbReference type="ARBA" id="ARBA00043698"/>
    </source>
</evidence>
<accession>R7T999</accession>
<proteinExistence type="inferred from homology"/>
<evidence type="ECO:0000256" key="5">
    <source>
        <dbReference type="ARBA" id="ARBA00022840"/>
    </source>
</evidence>
<organism evidence="11">
    <name type="scientific">Capitella teleta</name>
    <name type="common">Polychaete worm</name>
    <dbReference type="NCBI Taxonomy" id="283909"/>
    <lineage>
        <taxon>Eukaryota</taxon>
        <taxon>Metazoa</taxon>
        <taxon>Spiralia</taxon>
        <taxon>Lophotrochozoa</taxon>
        <taxon>Annelida</taxon>
        <taxon>Polychaeta</taxon>
        <taxon>Sedentaria</taxon>
        <taxon>Scolecida</taxon>
        <taxon>Capitellidae</taxon>
        <taxon>Capitella</taxon>
    </lineage>
</organism>
<feature type="active site" description="Glycyl thioester intermediate" evidence="8">
    <location>
        <position position="109"/>
    </location>
</feature>
<feature type="domain" description="UBC core" evidence="10">
    <location>
        <begin position="25"/>
        <end position="178"/>
    </location>
</feature>
<evidence type="ECO:0000256" key="4">
    <source>
        <dbReference type="ARBA" id="ARBA00022786"/>
    </source>
</evidence>
<reference evidence="12" key="3">
    <citation type="submission" date="2015-06" db="UniProtKB">
        <authorList>
            <consortium name="EnsemblMetazoa"/>
        </authorList>
    </citation>
    <scope>IDENTIFICATION</scope>
</reference>
<keyword evidence="5 9" id="KW-0067">ATP-binding</keyword>
<dbReference type="STRING" id="283909.R7T999"/>
<dbReference type="SMART" id="SM00212">
    <property type="entry name" value="UBCc"/>
    <property type="match status" value="1"/>
</dbReference>
<dbReference type="InterPro" id="IPR016135">
    <property type="entry name" value="UBQ-conjugating_enzyme/RWD"/>
</dbReference>
<evidence type="ECO:0000256" key="3">
    <source>
        <dbReference type="ARBA" id="ARBA00022741"/>
    </source>
</evidence>
<dbReference type="GO" id="GO:0045116">
    <property type="term" value="P:protein neddylation"/>
    <property type="evidence" value="ECO:0007669"/>
    <property type="project" value="UniProtKB-ARBA"/>
</dbReference>
<dbReference type="EC" id="2.3.2.34" evidence="7"/>
<evidence type="ECO:0000259" key="10">
    <source>
        <dbReference type="PROSITE" id="PS50127"/>
    </source>
</evidence>
<dbReference type="EMBL" id="AMQN01003117">
    <property type="status" value="NOT_ANNOTATED_CDS"/>
    <property type="molecule type" value="Genomic_DNA"/>
</dbReference>
<evidence type="ECO:0000256" key="1">
    <source>
        <dbReference type="ARBA" id="ARBA00005032"/>
    </source>
</evidence>
<reference evidence="13" key="1">
    <citation type="submission" date="2012-12" db="EMBL/GenBank/DDBJ databases">
        <authorList>
            <person name="Hellsten U."/>
            <person name="Grimwood J."/>
            <person name="Chapman J.A."/>
            <person name="Shapiro H."/>
            <person name="Aerts A."/>
            <person name="Otillar R.P."/>
            <person name="Terry A.Y."/>
            <person name="Boore J.L."/>
            <person name="Simakov O."/>
            <person name="Marletaz F."/>
            <person name="Cho S.-J."/>
            <person name="Edsinger-Gonzales E."/>
            <person name="Havlak P."/>
            <person name="Kuo D.-H."/>
            <person name="Larsson T."/>
            <person name="Lv J."/>
            <person name="Arendt D."/>
            <person name="Savage R."/>
            <person name="Osoegawa K."/>
            <person name="de Jong P."/>
            <person name="Lindberg D.R."/>
            <person name="Seaver E.C."/>
            <person name="Weisblat D.A."/>
            <person name="Putnam N.H."/>
            <person name="Grigoriev I.V."/>
            <person name="Rokhsar D.S."/>
        </authorList>
    </citation>
    <scope>NUCLEOTIDE SEQUENCE</scope>
    <source>
        <strain evidence="13">I ESC-2004</strain>
    </source>
</reference>
<dbReference type="OMA" id="VMQYAKR"/>
<dbReference type="GO" id="GO:0061654">
    <property type="term" value="F:NEDD8 conjugating enzyme activity"/>
    <property type="evidence" value="ECO:0007669"/>
    <property type="project" value="UniProtKB-EC"/>
</dbReference>
<dbReference type="AlphaFoldDB" id="R7T999"/>
<evidence type="ECO:0000256" key="9">
    <source>
        <dbReference type="RuleBase" id="RU362109"/>
    </source>
</evidence>
<dbReference type="InterPro" id="IPR023313">
    <property type="entry name" value="UBQ-conjugating_AS"/>
</dbReference>
<sequence>MLTLKKKIEDQKSKQQGVTESRVSIRDSLLVKEVQEMELQLPRNNRVLFEDPNKLHSFTLSIVPDDGYWQGGRFKFHIEVPEDYNIVPPKVKCSTRIWHPNINEDGEVCLSLLRESSLDSMGWAPTRRLKDITWGLNSLFSDLLNFEDPLNVAAAEHYERDKESFVAKVKEYVQRYAKR</sequence>
<dbReference type="CDD" id="cd23794">
    <property type="entry name" value="UBCc_UBE2F_UBE2M"/>
    <property type="match status" value="1"/>
</dbReference>
<gene>
    <name evidence="11" type="ORF">CAPTEDRAFT_205058</name>
</gene>
<dbReference type="InterPro" id="IPR050113">
    <property type="entry name" value="Ub_conjugating_enzyme"/>
</dbReference>
<evidence type="ECO:0000313" key="12">
    <source>
        <dbReference type="EnsemblMetazoa" id="CapteP205058"/>
    </source>
</evidence>
<evidence type="ECO:0000256" key="8">
    <source>
        <dbReference type="PROSITE-ProRule" id="PRU10133"/>
    </source>
</evidence>
<dbReference type="PROSITE" id="PS00183">
    <property type="entry name" value="UBC_1"/>
    <property type="match status" value="1"/>
</dbReference>
<comment type="catalytic activity">
    <reaction evidence="6">
        <text>[E1 NEDD8-activating enzyme]-S-[NEDD8 protein]-yl-L-cysteine + [E2 NEDD8-conjugating enzyme]-L-cysteine = [E1 NEDD8-activating enzyme]-L-cysteine + [E2 NEDD8-conjugating enzyme]-S-[NEDD8-protein]-yl-L-cysteine.</text>
        <dbReference type="EC" id="2.3.2.34"/>
    </reaction>
</comment>
<dbReference type="Proteomes" id="UP000014760">
    <property type="component" value="Unassembled WGS sequence"/>
</dbReference>
<protein>
    <recommendedName>
        <fullName evidence="7">E2 NEDD8-conjugating enzyme</fullName>
        <ecNumber evidence="7">2.3.2.34</ecNumber>
    </recommendedName>
</protein>
<dbReference type="HOGENOM" id="CLU_030988_6_4_1"/>
<dbReference type="FunFam" id="3.10.110.10:FF:000033">
    <property type="entry name" value="NEDD8-conjugating enzyme UBE2F"/>
    <property type="match status" value="1"/>
</dbReference>
<dbReference type="SUPFAM" id="SSF54495">
    <property type="entry name" value="UBC-like"/>
    <property type="match status" value="1"/>
</dbReference>
<keyword evidence="2" id="KW-0808">Transferase</keyword>